<organism evidence="2 3">
    <name type="scientific">Hypsizygus marmoreus</name>
    <name type="common">White beech mushroom</name>
    <name type="synonym">Agaricus marmoreus</name>
    <dbReference type="NCBI Taxonomy" id="39966"/>
    <lineage>
        <taxon>Eukaryota</taxon>
        <taxon>Fungi</taxon>
        <taxon>Dikarya</taxon>
        <taxon>Basidiomycota</taxon>
        <taxon>Agaricomycotina</taxon>
        <taxon>Agaricomycetes</taxon>
        <taxon>Agaricomycetidae</taxon>
        <taxon>Agaricales</taxon>
        <taxon>Tricholomatineae</taxon>
        <taxon>Lyophyllaceae</taxon>
        <taxon>Hypsizygus</taxon>
    </lineage>
</organism>
<gene>
    <name evidence="2" type="ORF">Hypma_001324</name>
</gene>
<evidence type="ECO:0000256" key="1">
    <source>
        <dbReference type="SAM" id="MobiDB-lite"/>
    </source>
</evidence>
<dbReference type="AlphaFoldDB" id="A0A369K2X9"/>
<keyword evidence="3" id="KW-1185">Reference proteome</keyword>
<comment type="caution">
    <text evidence="2">The sequence shown here is derived from an EMBL/GenBank/DDBJ whole genome shotgun (WGS) entry which is preliminary data.</text>
</comment>
<reference evidence="2" key="1">
    <citation type="submission" date="2018-04" db="EMBL/GenBank/DDBJ databases">
        <title>Whole genome sequencing of Hypsizygus marmoreus.</title>
        <authorList>
            <person name="Choi I.-G."/>
            <person name="Min B."/>
            <person name="Kim J.-G."/>
            <person name="Kim S."/>
            <person name="Oh Y.-L."/>
            <person name="Kong W.-S."/>
            <person name="Park H."/>
            <person name="Jeong J."/>
            <person name="Song E.-S."/>
        </authorList>
    </citation>
    <scope>NUCLEOTIDE SEQUENCE [LARGE SCALE GENOMIC DNA]</scope>
    <source>
        <strain evidence="2">51987-8</strain>
    </source>
</reference>
<name>A0A369K2X9_HYPMA</name>
<evidence type="ECO:0000313" key="3">
    <source>
        <dbReference type="Proteomes" id="UP000076154"/>
    </source>
</evidence>
<accession>A0A369K2X9</accession>
<feature type="compositionally biased region" description="Polar residues" evidence="1">
    <location>
        <begin position="1"/>
        <end position="13"/>
    </location>
</feature>
<proteinExistence type="predicted"/>
<dbReference type="Proteomes" id="UP000076154">
    <property type="component" value="Unassembled WGS sequence"/>
</dbReference>
<dbReference type="InParanoid" id="A0A369K2X9"/>
<sequence>MADSIPTSVQTVDRPSEDRGGRCTRMLSKSHKQKRDASPDTVSVYLDSSVWASPPKNGDSKPIYACILPDYDFTDDEHYDVITDPLDLHDLDNAARFLKQWASRLRSPVYGPPQLSSASDCQTPVGVSALNGNQLERPEPAGIQQRFINPSPNSGSLVSSISAAEPDRILEHDPLLSHTRSYRQALLV</sequence>
<protein>
    <submittedName>
        <fullName evidence="2">Uncharacterized protein</fullName>
    </submittedName>
</protein>
<evidence type="ECO:0000313" key="2">
    <source>
        <dbReference type="EMBL" id="RDB28318.1"/>
    </source>
</evidence>
<dbReference type="EMBL" id="LUEZ02000012">
    <property type="protein sequence ID" value="RDB28318.1"/>
    <property type="molecule type" value="Genomic_DNA"/>
</dbReference>
<feature type="region of interest" description="Disordered" evidence="1">
    <location>
        <begin position="1"/>
        <end position="40"/>
    </location>
</feature>